<feature type="compositionally biased region" description="Basic residues" evidence="1">
    <location>
        <begin position="122"/>
        <end position="133"/>
    </location>
</feature>
<accession>A0AAD7S1H2</accession>
<dbReference type="InterPro" id="IPR051608">
    <property type="entry name" value="RQC_Subunit_NEMF"/>
</dbReference>
<evidence type="ECO:0000313" key="3">
    <source>
        <dbReference type="EMBL" id="KAJ8394234.1"/>
    </source>
</evidence>
<feature type="domain" description="NFACT protein C-terminal" evidence="2">
    <location>
        <begin position="205"/>
        <end position="308"/>
    </location>
</feature>
<evidence type="ECO:0000256" key="1">
    <source>
        <dbReference type="SAM" id="MobiDB-lite"/>
    </source>
</evidence>
<feature type="compositionally biased region" description="Basic residues" evidence="1">
    <location>
        <begin position="1"/>
        <end position="30"/>
    </location>
</feature>
<name>A0AAD7S1H2_9TELE</name>
<dbReference type="Pfam" id="PF11923">
    <property type="entry name" value="NFACT-C"/>
    <property type="match status" value="1"/>
</dbReference>
<dbReference type="EMBL" id="JAINUG010000128">
    <property type="protein sequence ID" value="KAJ8394234.1"/>
    <property type="molecule type" value="Genomic_DNA"/>
</dbReference>
<feature type="compositionally biased region" description="Polar residues" evidence="1">
    <location>
        <begin position="35"/>
        <end position="58"/>
    </location>
</feature>
<sequence>MEKGWKKKTRRRRRRRKRKSQTLCPRRWRIPRGSLTLTSSRGLQSAPSGFRQQSSNQSEEVDTQGRKHLTAKQRRDMKKKKKQQDGPDEQEDTEAKGEEPPAANQDKKTATKGGDSQQPLKRGQKNKMKKIKDKYKDQDEEDRELRMKLLGRQQEGCETPATGGRCEETGAPGRRGGGPAGGEQEPDEKEADDPEQDNPGPEEGENLLVSLTGQPHGEDVLLFAVPVCAPYTALTNYKHKVKLTPGPRRKGKVTVSCLSPSSLPHTAARTAVFSFMRSRESTAREKDLFRSVKDTDLSRNIPGKVKVSAPNLLAAKKK</sequence>
<feature type="compositionally biased region" description="Basic residues" evidence="1">
    <location>
        <begin position="66"/>
        <end position="82"/>
    </location>
</feature>
<dbReference type="AlphaFoldDB" id="A0AAD7S1H2"/>
<protein>
    <recommendedName>
        <fullName evidence="2">NFACT protein C-terminal domain-containing protein</fullName>
    </recommendedName>
</protein>
<dbReference type="GO" id="GO:0000049">
    <property type="term" value="F:tRNA binding"/>
    <property type="evidence" value="ECO:0007669"/>
    <property type="project" value="TreeGrafter"/>
</dbReference>
<organism evidence="3 4">
    <name type="scientific">Aldrovandia affinis</name>
    <dbReference type="NCBI Taxonomy" id="143900"/>
    <lineage>
        <taxon>Eukaryota</taxon>
        <taxon>Metazoa</taxon>
        <taxon>Chordata</taxon>
        <taxon>Craniata</taxon>
        <taxon>Vertebrata</taxon>
        <taxon>Euteleostomi</taxon>
        <taxon>Actinopterygii</taxon>
        <taxon>Neopterygii</taxon>
        <taxon>Teleostei</taxon>
        <taxon>Notacanthiformes</taxon>
        <taxon>Halosauridae</taxon>
        <taxon>Aldrovandia</taxon>
    </lineage>
</organism>
<comment type="caution">
    <text evidence="3">The sequence shown here is derived from an EMBL/GenBank/DDBJ whole genome shotgun (WGS) entry which is preliminary data.</text>
</comment>
<dbReference type="InterPro" id="IPR021846">
    <property type="entry name" value="NFACT-C"/>
</dbReference>
<evidence type="ECO:0000313" key="4">
    <source>
        <dbReference type="Proteomes" id="UP001221898"/>
    </source>
</evidence>
<reference evidence="3" key="1">
    <citation type="journal article" date="2023" name="Science">
        <title>Genome structures resolve the early diversification of teleost fishes.</title>
        <authorList>
            <person name="Parey E."/>
            <person name="Louis A."/>
            <person name="Montfort J."/>
            <person name="Bouchez O."/>
            <person name="Roques C."/>
            <person name="Iampietro C."/>
            <person name="Lluch J."/>
            <person name="Castinel A."/>
            <person name="Donnadieu C."/>
            <person name="Desvignes T."/>
            <person name="Floi Bucao C."/>
            <person name="Jouanno E."/>
            <person name="Wen M."/>
            <person name="Mejri S."/>
            <person name="Dirks R."/>
            <person name="Jansen H."/>
            <person name="Henkel C."/>
            <person name="Chen W.J."/>
            <person name="Zahm M."/>
            <person name="Cabau C."/>
            <person name="Klopp C."/>
            <person name="Thompson A.W."/>
            <person name="Robinson-Rechavi M."/>
            <person name="Braasch I."/>
            <person name="Lecointre G."/>
            <person name="Bobe J."/>
            <person name="Postlethwait J.H."/>
            <person name="Berthelot C."/>
            <person name="Roest Crollius H."/>
            <person name="Guiguen Y."/>
        </authorList>
    </citation>
    <scope>NUCLEOTIDE SEQUENCE</scope>
    <source>
        <strain evidence="3">NC1722</strain>
    </source>
</reference>
<dbReference type="Proteomes" id="UP001221898">
    <property type="component" value="Unassembled WGS sequence"/>
</dbReference>
<dbReference type="PANTHER" id="PTHR15239">
    <property type="entry name" value="NUCLEAR EXPORT MEDIATOR FACTOR NEMF"/>
    <property type="match status" value="1"/>
</dbReference>
<feature type="region of interest" description="Disordered" evidence="1">
    <location>
        <begin position="1"/>
        <end position="208"/>
    </location>
</feature>
<dbReference type="GO" id="GO:1990112">
    <property type="term" value="C:RQC complex"/>
    <property type="evidence" value="ECO:0007669"/>
    <property type="project" value="TreeGrafter"/>
</dbReference>
<dbReference type="GO" id="GO:1990116">
    <property type="term" value="P:ribosome-associated ubiquitin-dependent protein catabolic process"/>
    <property type="evidence" value="ECO:0007669"/>
    <property type="project" value="TreeGrafter"/>
</dbReference>
<evidence type="ECO:0000259" key="2">
    <source>
        <dbReference type="Pfam" id="PF11923"/>
    </source>
</evidence>
<keyword evidence="4" id="KW-1185">Reference proteome</keyword>
<feature type="compositionally biased region" description="Acidic residues" evidence="1">
    <location>
        <begin position="184"/>
        <end position="205"/>
    </location>
</feature>
<dbReference type="GO" id="GO:0072344">
    <property type="term" value="P:rescue of stalled ribosome"/>
    <property type="evidence" value="ECO:0007669"/>
    <property type="project" value="TreeGrafter"/>
</dbReference>
<dbReference type="PANTHER" id="PTHR15239:SF6">
    <property type="entry name" value="RIBOSOME QUALITY CONTROL COMPLEX SUBUNIT NEMF"/>
    <property type="match status" value="1"/>
</dbReference>
<gene>
    <name evidence="3" type="ORF">AAFF_G00048170</name>
</gene>
<proteinExistence type="predicted"/>
<feature type="compositionally biased region" description="Basic and acidic residues" evidence="1">
    <location>
        <begin position="93"/>
        <end position="109"/>
    </location>
</feature>
<dbReference type="GO" id="GO:0043023">
    <property type="term" value="F:ribosomal large subunit binding"/>
    <property type="evidence" value="ECO:0007669"/>
    <property type="project" value="TreeGrafter"/>
</dbReference>